<reference evidence="1" key="1">
    <citation type="submission" date="2021-02" db="EMBL/GenBank/DDBJ databases">
        <authorList>
            <consortium name="DOE Joint Genome Institute"/>
            <person name="Ahrendt S."/>
            <person name="Looney B.P."/>
            <person name="Miyauchi S."/>
            <person name="Morin E."/>
            <person name="Drula E."/>
            <person name="Courty P.E."/>
            <person name="Chicoki N."/>
            <person name="Fauchery L."/>
            <person name="Kohler A."/>
            <person name="Kuo A."/>
            <person name="Labutti K."/>
            <person name="Pangilinan J."/>
            <person name="Lipzen A."/>
            <person name="Riley R."/>
            <person name="Andreopoulos W."/>
            <person name="He G."/>
            <person name="Johnson J."/>
            <person name="Barry K.W."/>
            <person name="Grigoriev I.V."/>
            <person name="Nagy L."/>
            <person name="Hibbett D."/>
            <person name="Henrissat B."/>
            <person name="Matheny P.B."/>
            <person name="Labbe J."/>
            <person name="Martin F."/>
        </authorList>
    </citation>
    <scope>NUCLEOTIDE SEQUENCE</scope>
    <source>
        <strain evidence="1">EC-137</strain>
    </source>
</reference>
<accession>A0ACB8Q471</accession>
<reference evidence="1" key="2">
    <citation type="journal article" date="2022" name="New Phytol.">
        <title>Evolutionary transition to the ectomycorrhizal habit in the genomes of a hyperdiverse lineage of mushroom-forming fungi.</title>
        <authorList>
            <person name="Looney B."/>
            <person name="Miyauchi S."/>
            <person name="Morin E."/>
            <person name="Drula E."/>
            <person name="Courty P.E."/>
            <person name="Kohler A."/>
            <person name="Kuo A."/>
            <person name="LaButti K."/>
            <person name="Pangilinan J."/>
            <person name="Lipzen A."/>
            <person name="Riley R."/>
            <person name="Andreopoulos W."/>
            <person name="He G."/>
            <person name="Johnson J."/>
            <person name="Nolan M."/>
            <person name="Tritt A."/>
            <person name="Barry K.W."/>
            <person name="Grigoriev I.V."/>
            <person name="Nagy L.G."/>
            <person name="Hibbett D."/>
            <person name="Henrissat B."/>
            <person name="Matheny P.B."/>
            <person name="Labbe J."/>
            <person name="Martin F.M."/>
        </authorList>
    </citation>
    <scope>NUCLEOTIDE SEQUENCE</scope>
    <source>
        <strain evidence="1">EC-137</strain>
    </source>
</reference>
<keyword evidence="2" id="KW-1185">Reference proteome</keyword>
<protein>
    <submittedName>
        <fullName evidence="1">Uncharacterized protein</fullName>
    </submittedName>
</protein>
<sequence>MAFRTIFLPSPFHRPSRRSLPRSLTHSPRSGNSTSLLYLPLRAHGSWYPTISLSLALGRTSPSACTCRAFAPPHCPAPFLSLTDPCMRLPERPPSTARLLESDSLSHSSYSIATQDVRRVGPLLAFAAFAAKAADILDAQDFRPVRFCNKHNLNTPEAR</sequence>
<comment type="caution">
    <text evidence="1">The sequence shown here is derived from an EMBL/GenBank/DDBJ whole genome shotgun (WGS) entry which is preliminary data.</text>
</comment>
<dbReference type="EMBL" id="MU274409">
    <property type="protein sequence ID" value="KAI0026551.1"/>
    <property type="molecule type" value="Genomic_DNA"/>
</dbReference>
<evidence type="ECO:0000313" key="1">
    <source>
        <dbReference type="EMBL" id="KAI0026551.1"/>
    </source>
</evidence>
<proteinExistence type="predicted"/>
<dbReference type="Proteomes" id="UP000814128">
    <property type="component" value="Unassembled WGS sequence"/>
</dbReference>
<name>A0ACB8Q471_9AGAM</name>
<evidence type="ECO:0000313" key="2">
    <source>
        <dbReference type="Proteomes" id="UP000814128"/>
    </source>
</evidence>
<organism evidence="1 2">
    <name type="scientific">Vararia minispora EC-137</name>
    <dbReference type="NCBI Taxonomy" id="1314806"/>
    <lineage>
        <taxon>Eukaryota</taxon>
        <taxon>Fungi</taxon>
        <taxon>Dikarya</taxon>
        <taxon>Basidiomycota</taxon>
        <taxon>Agaricomycotina</taxon>
        <taxon>Agaricomycetes</taxon>
        <taxon>Russulales</taxon>
        <taxon>Lachnocladiaceae</taxon>
        <taxon>Vararia</taxon>
    </lineage>
</organism>
<gene>
    <name evidence="1" type="ORF">K488DRAFT_92341</name>
</gene>